<evidence type="ECO:0000313" key="4">
    <source>
        <dbReference type="Proteomes" id="UP000215914"/>
    </source>
</evidence>
<accession>A0A251SYJ0</accession>
<dbReference type="EMBL" id="CM007901">
    <property type="protein sequence ID" value="OTG03898.1"/>
    <property type="molecule type" value="Genomic_DNA"/>
</dbReference>
<keyword evidence="4" id="KW-1185">Reference proteome</keyword>
<gene>
    <name evidence="3" type="ORF">HannXRQ_Chr12g0356381</name>
    <name evidence="2" type="ORF">HanXRQr2_Chr12g0523761</name>
</gene>
<dbReference type="AlphaFoldDB" id="A0A251SYJ0"/>
<evidence type="ECO:0000259" key="1">
    <source>
        <dbReference type="SMART" id="SM00848"/>
    </source>
</evidence>
<organism evidence="3 4">
    <name type="scientific">Helianthus annuus</name>
    <name type="common">Common sunflower</name>
    <dbReference type="NCBI Taxonomy" id="4232"/>
    <lineage>
        <taxon>Eukaryota</taxon>
        <taxon>Viridiplantae</taxon>
        <taxon>Streptophyta</taxon>
        <taxon>Embryophyta</taxon>
        <taxon>Tracheophyta</taxon>
        <taxon>Spermatophyta</taxon>
        <taxon>Magnoliopsida</taxon>
        <taxon>eudicotyledons</taxon>
        <taxon>Gunneridae</taxon>
        <taxon>Pentapetalae</taxon>
        <taxon>asterids</taxon>
        <taxon>campanulids</taxon>
        <taxon>Asterales</taxon>
        <taxon>Asteraceae</taxon>
        <taxon>Asteroideae</taxon>
        <taxon>Heliantheae alliance</taxon>
        <taxon>Heliantheae</taxon>
        <taxon>Helianthus</taxon>
    </lineage>
</organism>
<dbReference type="SMART" id="SM00848">
    <property type="entry name" value="Inhibitor_I29"/>
    <property type="match status" value="1"/>
</dbReference>
<sequence>MIMALLIWKKSVPVVPLRGLWRISQSRDYSISKDDMKALFEEWANRCDKVYKTVEEKELRFWFFKQSFERVKKHNITGDSSFKLGLVECSDWTPDEREACKRPFRRQRPKPTTRFGGRLSTTYANAKGLA</sequence>
<evidence type="ECO:0000313" key="3">
    <source>
        <dbReference type="EMBL" id="OTG03898.1"/>
    </source>
</evidence>
<keyword evidence="2" id="KW-0378">Hydrolase</keyword>
<dbReference type="GO" id="GO:0004197">
    <property type="term" value="F:cysteine-type endopeptidase activity"/>
    <property type="evidence" value="ECO:0007669"/>
    <property type="project" value="UniProtKB-EC"/>
</dbReference>
<dbReference type="InParanoid" id="A0A251SYJ0"/>
<dbReference type="EC" id="3.4.22.14" evidence="2"/>
<name>A0A251SYJ0_HELAN</name>
<dbReference type="EMBL" id="MNCJ02000327">
    <property type="protein sequence ID" value="KAF5776393.1"/>
    <property type="molecule type" value="Genomic_DNA"/>
</dbReference>
<dbReference type="Gramene" id="mRNA:HanXRQr2_Chr12g0523761">
    <property type="protein sequence ID" value="mRNA:HanXRQr2_Chr12g0523761"/>
    <property type="gene ID" value="HanXRQr2_Chr12g0523761"/>
</dbReference>
<reference evidence="3" key="2">
    <citation type="submission" date="2017-02" db="EMBL/GenBank/DDBJ databases">
        <title>Sunflower complete genome.</title>
        <authorList>
            <person name="Langlade N."/>
            <person name="Munos S."/>
        </authorList>
    </citation>
    <scope>NUCLEOTIDE SEQUENCE [LARGE SCALE GENOMIC DNA]</scope>
    <source>
        <tissue evidence="3">Leaves</tissue>
    </source>
</reference>
<dbReference type="InterPro" id="IPR013201">
    <property type="entry name" value="Prot_inhib_I29"/>
</dbReference>
<dbReference type="InterPro" id="IPR038765">
    <property type="entry name" value="Papain-like_cys_pep_sf"/>
</dbReference>
<dbReference type="SUPFAM" id="SSF54001">
    <property type="entry name" value="Cysteine proteinases"/>
    <property type="match status" value="1"/>
</dbReference>
<dbReference type="Pfam" id="PF08246">
    <property type="entry name" value="Inhibitor_I29"/>
    <property type="match status" value="1"/>
</dbReference>
<reference evidence="2 4" key="1">
    <citation type="journal article" date="2017" name="Nature">
        <title>The sunflower genome provides insights into oil metabolism, flowering and Asterid evolution.</title>
        <authorList>
            <person name="Badouin H."/>
            <person name="Gouzy J."/>
            <person name="Grassa C.J."/>
            <person name="Murat F."/>
            <person name="Staton S.E."/>
            <person name="Cottret L."/>
            <person name="Lelandais-Briere C."/>
            <person name="Owens G.L."/>
            <person name="Carrere S."/>
            <person name="Mayjonade B."/>
            <person name="Legrand L."/>
            <person name="Gill N."/>
            <person name="Kane N.C."/>
            <person name="Bowers J.E."/>
            <person name="Hubner S."/>
            <person name="Bellec A."/>
            <person name="Berard A."/>
            <person name="Berges H."/>
            <person name="Blanchet N."/>
            <person name="Boniface M.C."/>
            <person name="Brunel D."/>
            <person name="Catrice O."/>
            <person name="Chaidir N."/>
            <person name="Claudel C."/>
            <person name="Donnadieu C."/>
            <person name="Faraut T."/>
            <person name="Fievet G."/>
            <person name="Helmstetter N."/>
            <person name="King M."/>
            <person name="Knapp S.J."/>
            <person name="Lai Z."/>
            <person name="Le Paslier M.C."/>
            <person name="Lippi Y."/>
            <person name="Lorenzon L."/>
            <person name="Mandel J.R."/>
            <person name="Marage G."/>
            <person name="Marchand G."/>
            <person name="Marquand E."/>
            <person name="Bret-Mestries E."/>
            <person name="Morien E."/>
            <person name="Nambeesan S."/>
            <person name="Nguyen T."/>
            <person name="Pegot-Espagnet P."/>
            <person name="Pouilly N."/>
            <person name="Raftis F."/>
            <person name="Sallet E."/>
            <person name="Schiex T."/>
            <person name="Thomas J."/>
            <person name="Vandecasteele C."/>
            <person name="Vares D."/>
            <person name="Vear F."/>
            <person name="Vautrin S."/>
            <person name="Crespi M."/>
            <person name="Mangin B."/>
            <person name="Burke J.M."/>
            <person name="Salse J."/>
            <person name="Munos S."/>
            <person name="Vincourt P."/>
            <person name="Rieseberg L.H."/>
            <person name="Langlade N.B."/>
        </authorList>
    </citation>
    <scope>NUCLEOTIDE SEQUENCE [LARGE SCALE GENOMIC DNA]</scope>
    <source>
        <strain evidence="4">cv. SF193</strain>
        <tissue evidence="2">Leaves</tissue>
    </source>
</reference>
<reference evidence="2" key="3">
    <citation type="submission" date="2020-06" db="EMBL/GenBank/DDBJ databases">
        <title>Helianthus annuus Genome sequencing and assembly Release 2.</title>
        <authorList>
            <person name="Gouzy J."/>
            <person name="Langlade N."/>
            <person name="Munos S."/>
        </authorList>
    </citation>
    <scope>NUCLEOTIDE SEQUENCE</scope>
    <source>
        <tissue evidence="2">Leaves</tissue>
    </source>
</reference>
<dbReference type="OrthoDB" id="948996at2759"/>
<proteinExistence type="predicted"/>
<evidence type="ECO:0000313" key="2">
    <source>
        <dbReference type="EMBL" id="KAF5776393.1"/>
    </source>
</evidence>
<dbReference type="Gene3D" id="1.10.287.2250">
    <property type="match status" value="1"/>
</dbReference>
<dbReference type="Proteomes" id="UP000215914">
    <property type="component" value="Chromosome 12"/>
</dbReference>
<dbReference type="STRING" id="4232.A0A251SYJ0"/>
<feature type="domain" description="Cathepsin propeptide inhibitor" evidence="1">
    <location>
        <begin position="40"/>
        <end position="97"/>
    </location>
</feature>
<protein>
    <submittedName>
        <fullName evidence="2">Actinidain</fullName>
        <ecNumber evidence="2">3.4.22.14</ecNumber>
    </submittedName>
    <submittedName>
        <fullName evidence="3">Putative cathepsin propeptide inhibitor domain (I29)</fullName>
    </submittedName>
</protein>